<feature type="binding site" evidence="7">
    <location>
        <position position="95"/>
    </location>
    <ligand>
        <name>[2Fe-2S] cluster</name>
        <dbReference type="ChEBI" id="CHEBI:190135"/>
    </ligand>
</feature>
<evidence type="ECO:0000256" key="5">
    <source>
        <dbReference type="ARBA" id="ARBA00023014"/>
    </source>
</evidence>
<keyword evidence="3 7" id="KW-0479">Metal-binding</keyword>
<keyword evidence="5 7" id="KW-0411">Iron-sulfur</keyword>
<accession>A0A411X4G1</accession>
<keyword evidence="2 7" id="KW-0001">2Fe-2S</keyword>
<proteinExistence type="inferred from homology"/>
<dbReference type="GO" id="GO:0046872">
    <property type="term" value="F:metal ion binding"/>
    <property type="evidence" value="ECO:0007669"/>
    <property type="project" value="UniProtKB-KW"/>
</dbReference>
<dbReference type="EMBL" id="CP036401">
    <property type="protein sequence ID" value="QBI03891.1"/>
    <property type="molecule type" value="Genomic_DNA"/>
</dbReference>
<evidence type="ECO:0000256" key="3">
    <source>
        <dbReference type="ARBA" id="ARBA00022723"/>
    </source>
</evidence>
<dbReference type="InterPro" id="IPR036249">
    <property type="entry name" value="Thioredoxin-like_sf"/>
</dbReference>
<dbReference type="InterPro" id="IPR041921">
    <property type="entry name" value="NuoE_N"/>
</dbReference>
<comment type="similarity">
    <text evidence="1">Belongs to the complex I 24 kDa subunit family.</text>
</comment>
<dbReference type="AlphaFoldDB" id="A0A411X4G1"/>
<dbReference type="GO" id="GO:0016491">
    <property type="term" value="F:oxidoreductase activity"/>
    <property type="evidence" value="ECO:0007669"/>
    <property type="project" value="InterPro"/>
</dbReference>
<dbReference type="CDD" id="cd03081">
    <property type="entry name" value="TRX_Fd_NuoE_FDH_gamma"/>
    <property type="match status" value="1"/>
</dbReference>
<name>A0A411X4G1_9BURK</name>
<keyword evidence="10" id="KW-1185">Reference proteome</keyword>
<organism evidence="8 11">
    <name type="scientific">Pseudoduganella albidiflava</name>
    <dbReference type="NCBI Taxonomy" id="321983"/>
    <lineage>
        <taxon>Bacteria</taxon>
        <taxon>Pseudomonadati</taxon>
        <taxon>Pseudomonadota</taxon>
        <taxon>Betaproteobacteria</taxon>
        <taxon>Burkholderiales</taxon>
        <taxon>Oxalobacteraceae</taxon>
        <taxon>Telluria group</taxon>
        <taxon>Pseudoduganella</taxon>
    </lineage>
</organism>
<dbReference type="Proteomes" id="UP000292307">
    <property type="component" value="Chromosome"/>
</dbReference>
<dbReference type="PANTHER" id="PTHR43342:SF1">
    <property type="entry name" value="BIFURCATING [FEFE] HYDROGENASE GAMMA SUBUNIT"/>
    <property type="match status" value="1"/>
</dbReference>
<feature type="binding site" evidence="7">
    <location>
        <position position="136"/>
    </location>
    <ligand>
        <name>[2Fe-2S] cluster</name>
        <dbReference type="ChEBI" id="CHEBI:190135"/>
    </ligand>
</feature>
<dbReference type="PIRSF" id="PIRSF000216">
    <property type="entry name" value="NADH_DH_24kDa"/>
    <property type="match status" value="1"/>
</dbReference>
<gene>
    <name evidence="8" type="primary">fdsG</name>
    <name evidence="9" type="ORF">EYF70_26065</name>
    <name evidence="8" type="ORF">GCM10007387_00470</name>
</gene>
<dbReference type="Proteomes" id="UP000628442">
    <property type="component" value="Unassembled WGS sequence"/>
</dbReference>
<evidence type="ECO:0000313" key="11">
    <source>
        <dbReference type="Proteomes" id="UP000628442"/>
    </source>
</evidence>
<dbReference type="PANTHER" id="PTHR43342">
    <property type="entry name" value="NADH-QUINONE OXIDOREDUCTASE, E SUBUNIT"/>
    <property type="match status" value="1"/>
</dbReference>
<evidence type="ECO:0000256" key="1">
    <source>
        <dbReference type="ARBA" id="ARBA00010643"/>
    </source>
</evidence>
<feature type="binding site" evidence="7">
    <location>
        <position position="100"/>
    </location>
    <ligand>
        <name>[2Fe-2S] cluster</name>
        <dbReference type="ChEBI" id="CHEBI:190135"/>
    </ligand>
</feature>
<dbReference type="Gene3D" id="1.10.10.1590">
    <property type="entry name" value="NADH-quinone oxidoreductase subunit E"/>
    <property type="match status" value="1"/>
</dbReference>
<sequence length="174" mass="18556">MPAVANPAVDTPSVQATQAAVDDILAELFARLGDRQDQLLPMLHGLQDSAGYIPPDRVPAIAAHFNLSRAEVHGVITFYHYFRTEPPPRCVVQVCRAEACQSMGSDSLLEHAERTLGCGLHGRSADGAFGLEPVYCLGQCASAPALTINEAVFARVSPARFDALMAAAMPREAV</sequence>
<dbReference type="Gene3D" id="3.40.30.10">
    <property type="entry name" value="Glutaredoxin"/>
    <property type="match status" value="1"/>
</dbReference>
<evidence type="ECO:0000256" key="4">
    <source>
        <dbReference type="ARBA" id="ARBA00023004"/>
    </source>
</evidence>
<evidence type="ECO:0000256" key="7">
    <source>
        <dbReference type="PIRSR" id="PIRSR000216-1"/>
    </source>
</evidence>
<comment type="cofactor">
    <cofactor evidence="7">
        <name>[2Fe-2S] cluster</name>
        <dbReference type="ChEBI" id="CHEBI:190135"/>
    </cofactor>
    <text evidence="7">Binds 1 [2Fe-2S] cluster.</text>
</comment>
<dbReference type="EMBL" id="BMWV01000001">
    <property type="protein sequence ID" value="GGY23050.1"/>
    <property type="molecule type" value="Genomic_DNA"/>
</dbReference>
<evidence type="ECO:0000256" key="6">
    <source>
        <dbReference type="ARBA" id="ARBA00034078"/>
    </source>
</evidence>
<dbReference type="Pfam" id="PF01257">
    <property type="entry name" value="2Fe-2S_thioredx"/>
    <property type="match status" value="1"/>
</dbReference>
<reference evidence="8" key="3">
    <citation type="submission" date="2022-12" db="EMBL/GenBank/DDBJ databases">
        <authorList>
            <person name="Sun Q."/>
            <person name="Kim S."/>
        </authorList>
    </citation>
    <scope>NUCLEOTIDE SEQUENCE</scope>
    <source>
        <strain evidence="8">KCTC 12343</strain>
    </source>
</reference>
<evidence type="ECO:0000256" key="2">
    <source>
        <dbReference type="ARBA" id="ARBA00022714"/>
    </source>
</evidence>
<feature type="binding site" evidence="7">
    <location>
        <position position="140"/>
    </location>
    <ligand>
        <name>[2Fe-2S] cluster</name>
        <dbReference type="ChEBI" id="CHEBI:190135"/>
    </ligand>
</feature>
<dbReference type="RefSeq" id="WP_131147981.1">
    <property type="nucleotide sequence ID" value="NZ_BMWV01000001.1"/>
</dbReference>
<dbReference type="InterPro" id="IPR028431">
    <property type="entry name" value="NADP_DH_HndA-like"/>
</dbReference>
<dbReference type="SUPFAM" id="SSF52833">
    <property type="entry name" value="Thioredoxin-like"/>
    <property type="match status" value="1"/>
</dbReference>
<dbReference type="InterPro" id="IPR002023">
    <property type="entry name" value="NuoE-like"/>
</dbReference>
<comment type="cofactor">
    <cofactor evidence="6">
        <name>[2Fe-2S] cluster</name>
        <dbReference type="ChEBI" id="CHEBI:190135"/>
    </cofactor>
</comment>
<reference evidence="9 10" key="2">
    <citation type="submission" date="2019-02" db="EMBL/GenBank/DDBJ databases">
        <title>Draft Genome Sequences of Six Type Strains of the Genus Massilia.</title>
        <authorList>
            <person name="Miess H."/>
            <person name="Frediansyhah A."/>
            <person name="Gross H."/>
        </authorList>
    </citation>
    <scope>NUCLEOTIDE SEQUENCE [LARGE SCALE GENOMIC DNA]</scope>
    <source>
        <strain evidence="9 10">DSM 17472</strain>
    </source>
</reference>
<dbReference type="OrthoDB" id="9807941at2"/>
<reference evidence="8" key="1">
    <citation type="journal article" date="2014" name="Int. J. Syst. Evol. Microbiol.">
        <title>Complete genome sequence of Corynebacterium casei LMG S-19264T (=DSM 44701T), isolated from a smear-ripened cheese.</title>
        <authorList>
            <consortium name="US DOE Joint Genome Institute (JGI-PGF)"/>
            <person name="Walter F."/>
            <person name="Albersmeier A."/>
            <person name="Kalinowski J."/>
            <person name="Ruckert C."/>
        </authorList>
    </citation>
    <scope>NUCLEOTIDE SEQUENCE</scope>
    <source>
        <strain evidence="8">KCTC 12343</strain>
    </source>
</reference>
<evidence type="ECO:0000313" key="9">
    <source>
        <dbReference type="EMBL" id="QBI03891.1"/>
    </source>
</evidence>
<evidence type="ECO:0000313" key="10">
    <source>
        <dbReference type="Proteomes" id="UP000292307"/>
    </source>
</evidence>
<evidence type="ECO:0000313" key="8">
    <source>
        <dbReference type="EMBL" id="GGY23050.1"/>
    </source>
</evidence>
<dbReference type="GO" id="GO:0051537">
    <property type="term" value="F:2 iron, 2 sulfur cluster binding"/>
    <property type="evidence" value="ECO:0007669"/>
    <property type="project" value="UniProtKB-KW"/>
</dbReference>
<dbReference type="NCBIfam" id="NF004638">
    <property type="entry name" value="PRK05988.1"/>
    <property type="match status" value="1"/>
</dbReference>
<protein>
    <submittedName>
        <fullName evidence="8">Formate dehydrogenase subunit gamma</fullName>
    </submittedName>
</protein>
<keyword evidence="4 7" id="KW-0408">Iron</keyword>